<protein>
    <recommendedName>
        <fullName evidence="1">DUF6532 domain-containing protein</fullName>
    </recommendedName>
</protein>
<evidence type="ECO:0000259" key="1">
    <source>
        <dbReference type="Pfam" id="PF20149"/>
    </source>
</evidence>
<dbReference type="AlphaFoldDB" id="A0A9W8NUC6"/>
<evidence type="ECO:0000313" key="3">
    <source>
        <dbReference type="EMBL" id="KAJ3742429.1"/>
    </source>
</evidence>
<proteinExistence type="predicted"/>
<dbReference type="Pfam" id="PF20149">
    <property type="entry name" value="DUF6532"/>
    <property type="match status" value="1"/>
</dbReference>
<evidence type="ECO:0000313" key="4">
    <source>
        <dbReference type="Proteomes" id="UP001142393"/>
    </source>
</evidence>
<dbReference type="EMBL" id="JANVFU010000010">
    <property type="protein sequence ID" value="KAJ3742429.1"/>
    <property type="molecule type" value="Genomic_DNA"/>
</dbReference>
<feature type="domain" description="DUF6532" evidence="1">
    <location>
        <begin position="7"/>
        <end position="60"/>
    </location>
</feature>
<organism evidence="2 4">
    <name type="scientific">Lentinula detonsa</name>
    <dbReference type="NCBI Taxonomy" id="2804962"/>
    <lineage>
        <taxon>Eukaryota</taxon>
        <taxon>Fungi</taxon>
        <taxon>Dikarya</taxon>
        <taxon>Basidiomycota</taxon>
        <taxon>Agaricomycotina</taxon>
        <taxon>Agaricomycetes</taxon>
        <taxon>Agaricomycetidae</taxon>
        <taxon>Agaricales</taxon>
        <taxon>Marasmiineae</taxon>
        <taxon>Omphalotaceae</taxon>
        <taxon>Lentinula</taxon>
    </lineage>
</organism>
<accession>A0A9W8NUC6</accession>
<dbReference type="Proteomes" id="UP001142393">
    <property type="component" value="Unassembled WGS sequence"/>
</dbReference>
<dbReference type="InterPro" id="IPR045341">
    <property type="entry name" value="DUF6532"/>
</dbReference>
<dbReference type="EMBL" id="JANVFU010000013">
    <property type="protein sequence ID" value="KAJ3740913.1"/>
    <property type="molecule type" value="Genomic_DNA"/>
</dbReference>
<sequence length="115" mass="13036">MKLALNTRPKMFNLHRRKIPSAMLTLVIIGIFIALEEWEEGEDQREEQDFASATFADIVRLYNTLLIDKIHDAKVSNGAEKYHTLIACLYRDAKAGKGISVALNQNPDMDLEGME</sequence>
<reference evidence="2" key="1">
    <citation type="submission" date="2022-08" db="EMBL/GenBank/DDBJ databases">
        <authorList>
            <consortium name="DOE Joint Genome Institute"/>
            <person name="Min B."/>
            <person name="Sierra-Patev S."/>
            <person name="Naranjo-Ortiz M."/>
            <person name="Looney B."/>
            <person name="Konkel Z."/>
            <person name="Slot J.C."/>
            <person name="Sakamoto Y."/>
            <person name="Steenwyk J.L."/>
            <person name="Rokas A."/>
            <person name="Carro J."/>
            <person name="Camarero S."/>
            <person name="Ferreira P."/>
            <person name="Molpeceres G."/>
            <person name="Ruiz-duenas F.J."/>
            <person name="Serrano A."/>
            <person name="Henrissat B."/>
            <person name="Drula E."/>
            <person name="Hughes K.W."/>
            <person name="Mata J.L."/>
            <person name="Ishikawa N.K."/>
            <person name="Vargas-Isla R."/>
            <person name="Ushijima S."/>
            <person name="Smith C.A."/>
            <person name="Ahrendt S."/>
            <person name="Andreopoulos W."/>
            <person name="He G."/>
            <person name="LaButti K."/>
            <person name="Lipzen A."/>
            <person name="Ng V."/>
            <person name="Riley R."/>
            <person name="Sandor L."/>
            <person name="Barry K."/>
            <person name="Martinez A.T."/>
            <person name="Xiao Y."/>
            <person name="Gibbons J.G."/>
            <person name="Terashima K."/>
            <person name="Hibbett D.S."/>
            <person name="Grigoriev I.V."/>
        </authorList>
    </citation>
    <scope>NUCLEOTIDE SEQUENCE</scope>
    <source>
        <strain evidence="2">TFB7810</strain>
    </source>
</reference>
<evidence type="ECO:0000313" key="2">
    <source>
        <dbReference type="EMBL" id="KAJ3740913.1"/>
    </source>
</evidence>
<keyword evidence="4" id="KW-1185">Reference proteome</keyword>
<name>A0A9W8NUC6_9AGAR</name>
<gene>
    <name evidence="3" type="ORF">DFH05DRAFT_1544470</name>
    <name evidence="2" type="ORF">DFH05DRAFT_1545659</name>
</gene>
<reference evidence="2 4" key="2">
    <citation type="journal article" date="2023" name="Proc. Natl. Acad. Sci. U.S.A.">
        <title>A global phylogenomic analysis of the shiitake genus Lentinula.</title>
        <authorList>
            <person name="Sierra-Patev S."/>
            <person name="Min B."/>
            <person name="Naranjo-Ortiz M."/>
            <person name="Looney B."/>
            <person name="Konkel Z."/>
            <person name="Slot J.C."/>
            <person name="Sakamoto Y."/>
            <person name="Steenwyk J.L."/>
            <person name="Rokas A."/>
            <person name="Carro J."/>
            <person name="Camarero S."/>
            <person name="Ferreira P."/>
            <person name="Molpeceres G."/>
            <person name="Ruiz-Duenas F.J."/>
            <person name="Serrano A."/>
            <person name="Henrissat B."/>
            <person name="Drula E."/>
            <person name="Hughes K.W."/>
            <person name="Mata J.L."/>
            <person name="Ishikawa N.K."/>
            <person name="Vargas-Isla R."/>
            <person name="Ushijima S."/>
            <person name="Smith C.A."/>
            <person name="Donoghue J."/>
            <person name="Ahrendt S."/>
            <person name="Andreopoulos W."/>
            <person name="He G."/>
            <person name="LaButti K."/>
            <person name="Lipzen A."/>
            <person name="Ng V."/>
            <person name="Riley R."/>
            <person name="Sandor L."/>
            <person name="Barry K."/>
            <person name="Martinez A.T."/>
            <person name="Xiao Y."/>
            <person name="Gibbons J.G."/>
            <person name="Terashima K."/>
            <person name="Grigoriev I.V."/>
            <person name="Hibbett D."/>
        </authorList>
    </citation>
    <scope>NUCLEOTIDE SEQUENCE [LARGE SCALE GENOMIC DNA]</scope>
    <source>
        <strain evidence="2 4">TFB7810</strain>
    </source>
</reference>
<comment type="caution">
    <text evidence="2">The sequence shown here is derived from an EMBL/GenBank/DDBJ whole genome shotgun (WGS) entry which is preliminary data.</text>
</comment>